<organism evidence="7">
    <name type="scientific">bioreactor metagenome</name>
    <dbReference type="NCBI Taxonomy" id="1076179"/>
    <lineage>
        <taxon>unclassified sequences</taxon>
        <taxon>metagenomes</taxon>
        <taxon>ecological metagenomes</taxon>
    </lineage>
</organism>
<evidence type="ECO:0000256" key="2">
    <source>
        <dbReference type="ARBA" id="ARBA00022714"/>
    </source>
</evidence>
<evidence type="ECO:0000256" key="5">
    <source>
        <dbReference type="ARBA" id="ARBA00023014"/>
    </source>
</evidence>
<proteinExistence type="inferred from homology"/>
<dbReference type="PANTHER" id="PTHR43342">
    <property type="entry name" value="NADH-QUINONE OXIDOREDUCTASE, E SUBUNIT"/>
    <property type="match status" value="1"/>
</dbReference>
<evidence type="ECO:0000313" key="7">
    <source>
        <dbReference type="EMBL" id="MPM59662.1"/>
    </source>
</evidence>
<dbReference type="CDD" id="cd03064">
    <property type="entry name" value="TRX_Fd_NuoE"/>
    <property type="match status" value="1"/>
</dbReference>
<dbReference type="GO" id="GO:0050583">
    <property type="term" value="F:hydrogen dehydrogenase (NADP+) activity"/>
    <property type="evidence" value="ECO:0007669"/>
    <property type="project" value="UniProtKB-EC"/>
</dbReference>
<dbReference type="EMBL" id="VSSQ01017397">
    <property type="protein sequence ID" value="MPM59662.1"/>
    <property type="molecule type" value="Genomic_DNA"/>
</dbReference>
<dbReference type="SUPFAM" id="SSF52833">
    <property type="entry name" value="Thioredoxin-like"/>
    <property type="match status" value="1"/>
</dbReference>
<dbReference type="Pfam" id="PF01257">
    <property type="entry name" value="2Fe-2S_thioredx"/>
    <property type="match status" value="1"/>
</dbReference>
<keyword evidence="7" id="KW-0560">Oxidoreductase</keyword>
<dbReference type="GO" id="GO:0051537">
    <property type="term" value="F:2 iron, 2 sulfur cluster binding"/>
    <property type="evidence" value="ECO:0007669"/>
    <property type="project" value="UniProtKB-KW"/>
</dbReference>
<dbReference type="InterPro" id="IPR036249">
    <property type="entry name" value="Thioredoxin-like_sf"/>
</dbReference>
<dbReference type="GO" id="GO:0046872">
    <property type="term" value="F:metal ion binding"/>
    <property type="evidence" value="ECO:0007669"/>
    <property type="project" value="UniProtKB-KW"/>
</dbReference>
<dbReference type="InterPro" id="IPR002023">
    <property type="entry name" value="NuoE-like"/>
</dbReference>
<dbReference type="InterPro" id="IPR042128">
    <property type="entry name" value="NuoE_dom"/>
</dbReference>
<keyword evidence="3" id="KW-0479">Metal-binding</keyword>
<dbReference type="Gene3D" id="3.40.30.10">
    <property type="entry name" value="Glutaredoxin"/>
    <property type="match status" value="1"/>
</dbReference>
<dbReference type="InterPro" id="IPR028431">
    <property type="entry name" value="NADP_DH_HndA-like"/>
</dbReference>
<comment type="caution">
    <text evidence="7">The sequence shown here is derived from an EMBL/GenBank/DDBJ whole genome shotgun (WGS) entry which is preliminary data.</text>
</comment>
<name>A0A645B2I3_9ZZZZ</name>
<evidence type="ECO:0000256" key="3">
    <source>
        <dbReference type="ARBA" id="ARBA00022723"/>
    </source>
</evidence>
<dbReference type="EC" id="1.12.1.3" evidence="7"/>
<dbReference type="Gene3D" id="1.10.10.1590">
    <property type="entry name" value="NADH-quinone oxidoreductase subunit E"/>
    <property type="match status" value="1"/>
</dbReference>
<evidence type="ECO:0000256" key="4">
    <source>
        <dbReference type="ARBA" id="ARBA00023004"/>
    </source>
</evidence>
<reference evidence="7" key="1">
    <citation type="submission" date="2019-08" db="EMBL/GenBank/DDBJ databases">
        <authorList>
            <person name="Kucharzyk K."/>
            <person name="Murdoch R.W."/>
            <person name="Higgins S."/>
            <person name="Loffler F."/>
        </authorList>
    </citation>
    <scope>NUCLEOTIDE SEQUENCE</scope>
</reference>
<gene>
    <name evidence="7" type="primary">hndA_33</name>
    <name evidence="7" type="ORF">SDC9_106508</name>
</gene>
<comment type="cofactor">
    <cofactor evidence="6">
        <name>[2Fe-2S] cluster</name>
        <dbReference type="ChEBI" id="CHEBI:190135"/>
    </cofactor>
</comment>
<sequence length="182" mass="20238">MYGEMNQKPKCEGCSEATPEEKLALIKELAEGYKDKKGSLIQVLHMAQGIYNHLPLEVQKVVAETLDIPLAEVASVVSFYSYFSTEPRGKHTIRVCMGTACYVKGGKKIVERLKELLDVEIGGTTKDNVFSFEVARCIGSCGLAPAMTVDETVFRMVSPDKLESILAPYYRDGMTREEDEDE</sequence>
<dbReference type="PIRSF" id="PIRSF000216">
    <property type="entry name" value="NADH_DH_24kDa"/>
    <property type="match status" value="1"/>
</dbReference>
<evidence type="ECO:0000256" key="1">
    <source>
        <dbReference type="ARBA" id="ARBA00010643"/>
    </source>
</evidence>
<dbReference type="InterPro" id="IPR041921">
    <property type="entry name" value="NuoE_N"/>
</dbReference>
<evidence type="ECO:0000256" key="6">
    <source>
        <dbReference type="ARBA" id="ARBA00034078"/>
    </source>
</evidence>
<comment type="similarity">
    <text evidence="1">Belongs to the complex I 24 kDa subunit family.</text>
</comment>
<keyword evidence="5" id="KW-0411">Iron-sulfur</keyword>
<dbReference type="AlphaFoldDB" id="A0A645B2I3"/>
<dbReference type="PANTHER" id="PTHR43342:SF2">
    <property type="entry name" value="POTENTIAL NAD-REDUCING HYDROGENASE SUBUNIT"/>
    <property type="match status" value="1"/>
</dbReference>
<protein>
    <submittedName>
        <fullName evidence="7">NADP-reducing hydrogenase subunit HndA</fullName>
        <ecNumber evidence="7">1.12.1.3</ecNumber>
    </submittedName>
</protein>
<keyword evidence="2" id="KW-0001">2Fe-2S</keyword>
<keyword evidence="4" id="KW-0408">Iron</keyword>
<accession>A0A645B2I3</accession>